<dbReference type="AlphaFoldDB" id="A0A0N4Y1F7"/>
<dbReference type="Proteomes" id="UP000271162">
    <property type="component" value="Unassembled WGS sequence"/>
</dbReference>
<organism evidence="4">
    <name type="scientific">Nippostrongylus brasiliensis</name>
    <name type="common">Rat hookworm</name>
    <dbReference type="NCBI Taxonomy" id="27835"/>
    <lineage>
        <taxon>Eukaryota</taxon>
        <taxon>Metazoa</taxon>
        <taxon>Ecdysozoa</taxon>
        <taxon>Nematoda</taxon>
        <taxon>Chromadorea</taxon>
        <taxon>Rhabditida</taxon>
        <taxon>Rhabditina</taxon>
        <taxon>Rhabditomorpha</taxon>
        <taxon>Strongyloidea</taxon>
        <taxon>Heligmosomidae</taxon>
        <taxon>Nippostrongylus</taxon>
    </lineage>
</organism>
<evidence type="ECO:0000256" key="1">
    <source>
        <dbReference type="SAM" id="MobiDB-lite"/>
    </source>
</evidence>
<protein>
    <submittedName>
        <fullName evidence="2 4">Uncharacterized protein</fullName>
    </submittedName>
</protein>
<evidence type="ECO:0000313" key="2">
    <source>
        <dbReference type="EMBL" id="VDL73042.1"/>
    </source>
</evidence>
<dbReference type="WBParaSite" id="NBR_0000945201-mRNA-1">
    <property type="protein sequence ID" value="NBR_0000945201-mRNA-1"/>
    <property type="gene ID" value="NBR_0000945201"/>
</dbReference>
<dbReference type="EMBL" id="UYSL01020145">
    <property type="protein sequence ID" value="VDL73042.1"/>
    <property type="molecule type" value="Genomic_DNA"/>
</dbReference>
<feature type="compositionally biased region" description="Basic and acidic residues" evidence="1">
    <location>
        <begin position="75"/>
        <end position="87"/>
    </location>
</feature>
<name>A0A0N4Y1F7_NIPBR</name>
<feature type="region of interest" description="Disordered" evidence="1">
    <location>
        <begin position="67"/>
        <end position="87"/>
    </location>
</feature>
<proteinExistence type="predicted"/>
<keyword evidence="3" id="KW-1185">Reference proteome</keyword>
<reference evidence="4" key="1">
    <citation type="submission" date="2017-02" db="UniProtKB">
        <authorList>
            <consortium name="WormBaseParasite"/>
        </authorList>
    </citation>
    <scope>IDENTIFICATION</scope>
</reference>
<gene>
    <name evidence="2" type="ORF">NBR_LOCUS9453</name>
</gene>
<accession>A0A0N4Y1F7</accession>
<evidence type="ECO:0000313" key="3">
    <source>
        <dbReference type="Proteomes" id="UP000271162"/>
    </source>
</evidence>
<sequence length="204" mass="23149">MSTSNVRRLNAFHCKCLRQIMKIRYADRITNVELLRRCRSKDLAEIVAERRLRTISRSHLAHVDVSPAKTSHGVDTAERKATQRSPEKHMEKNIFERLEDDEYSQTGMRRSRPRQTAVERVRRPMCSTAREELSLKACLQSCCQQQQQNGGGAWAQNSAEEVVVVGPNEYGCRRMNMAACAPLKMARQSYGIIRDGTPAAAVDT</sequence>
<evidence type="ECO:0000313" key="4">
    <source>
        <dbReference type="WBParaSite" id="NBR_0000945201-mRNA-1"/>
    </source>
</evidence>
<reference evidence="2 3" key="2">
    <citation type="submission" date="2018-11" db="EMBL/GenBank/DDBJ databases">
        <authorList>
            <consortium name="Pathogen Informatics"/>
        </authorList>
    </citation>
    <scope>NUCLEOTIDE SEQUENCE [LARGE SCALE GENOMIC DNA]</scope>
</reference>